<dbReference type="EMBL" id="BJVQ01000135">
    <property type="protein sequence ID" value="GEL48906.1"/>
    <property type="molecule type" value="Genomic_DNA"/>
</dbReference>
<proteinExistence type="inferred from homology"/>
<dbReference type="PANTHER" id="PTHR42811">
    <property type="entry name" value="SERINE ACETYLTRANSFERASE"/>
    <property type="match status" value="1"/>
</dbReference>
<sequence>MTAPSTSHTTSTIPDRGCTPPTPGPGSLRDFLAAIRQDHKINSEGLWTPGFYAAATQRWGAWIASDGFPAALRPAMSAAQRLAGILMRNVAGIEIPNSVQLGRGVRIAHQHGIVIHPGAQIGDGTVIRQNVTLGAGSGDPATFHAQAPRVGHDVSLGAGCVLVGRVIVGDGATIGPNAVVMTHVPPGATVLAPPPRVIPRRAQPEDAA</sequence>
<evidence type="ECO:0000313" key="7">
    <source>
        <dbReference type="Proteomes" id="UP000321723"/>
    </source>
</evidence>
<reference evidence="5 7" key="1">
    <citation type="submission" date="2019-07" db="EMBL/GenBank/DDBJ databases">
        <title>Whole genome shotgun sequence of Cellulomonas hominis NBRC 16055.</title>
        <authorList>
            <person name="Hosoyama A."/>
            <person name="Uohara A."/>
            <person name="Ohji S."/>
            <person name="Ichikawa N."/>
        </authorList>
    </citation>
    <scope>NUCLEOTIDE SEQUENCE [LARGE SCALE GENOMIC DNA]</scope>
    <source>
        <strain evidence="5 7">NBRC 16055</strain>
    </source>
</reference>
<dbReference type="AlphaFoldDB" id="A0A511FI30"/>
<dbReference type="OrthoDB" id="2643438at2"/>
<dbReference type="EMBL" id="JACHDN010000001">
    <property type="protein sequence ID" value="MBB5475094.1"/>
    <property type="molecule type" value="Genomic_DNA"/>
</dbReference>
<keyword evidence="3 6" id="KW-0012">Acyltransferase</keyword>
<dbReference type="InterPro" id="IPR045304">
    <property type="entry name" value="LbH_SAT"/>
</dbReference>
<comment type="caution">
    <text evidence="5">The sequence shown here is derived from an EMBL/GenBank/DDBJ whole genome shotgun (WGS) entry which is preliminary data.</text>
</comment>
<evidence type="ECO:0000313" key="6">
    <source>
        <dbReference type="EMBL" id="MBB5475094.1"/>
    </source>
</evidence>
<feature type="compositionally biased region" description="Polar residues" evidence="4">
    <location>
        <begin position="1"/>
        <end position="13"/>
    </location>
</feature>
<dbReference type="RefSeq" id="WP_146840901.1">
    <property type="nucleotide sequence ID" value="NZ_BJVQ01000135.1"/>
</dbReference>
<feature type="region of interest" description="Disordered" evidence="4">
    <location>
        <begin position="1"/>
        <end position="26"/>
    </location>
</feature>
<dbReference type="SUPFAM" id="SSF51161">
    <property type="entry name" value="Trimeric LpxA-like enzymes"/>
    <property type="match status" value="1"/>
</dbReference>
<dbReference type="InterPro" id="IPR001451">
    <property type="entry name" value="Hexapep"/>
</dbReference>
<dbReference type="GO" id="GO:0009001">
    <property type="term" value="F:serine O-acetyltransferase activity"/>
    <property type="evidence" value="ECO:0007669"/>
    <property type="project" value="UniProtKB-EC"/>
</dbReference>
<dbReference type="Gene3D" id="2.160.10.10">
    <property type="entry name" value="Hexapeptide repeat proteins"/>
    <property type="match status" value="1"/>
</dbReference>
<evidence type="ECO:0000256" key="1">
    <source>
        <dbReference type="ARBA" id="ARBA00007274"/>
    </source>
</evidence>
<accession>A0A511FI30</accession>
<evidence type="ECO:0000256" key="4">
    <source>
        <dbReference type="SAM" id="MobiDB-lite"/>
    </source>
</evidence>
<comment type="similarity">
    <text evidence="1">Belongs to the transferase hexapeptide repeat family.</text>
</comment>
<dbReference type="Pfam" id="PF00132">
    <property type="entry name" value="Hexapep"/>
    <property type="match status" value="1"/>
</dbReference>
<evidence type="ECO:0000313" key="5">
    <source>
        <dbReference type="EMBL" id="GEL48906.1"/>
    </source>
</evidence>
<dbReference type="InterPro" id="IPR011004">
    <property type="entry name" value="Trimer_LpxA-like_sf"/>
</dbReference>
<name>A0A511FI30_9CELL</name>
<dbReference type="Proteomes" id="UP000321723">
    <property type="component" value="Unassembled WGS sequence"/>
</dbReference>
<dbReference type="CDD" id="cd03354">
    <property type="entry name" value="LbH_SAT"/>
    <property type="match status" value="1"/>
</dbReference>
<organism evidence="5 7">
    <name type="scientific">Cellulomonas hominis</name>
    <dbReference type="NCBI Taxonomy" id="156981"/>
    <lineage>
        <taxon>Bacteria</taxon>
        <taxon>Bacillati</taxon>
        <taxon>Actinomycetota</taxon>
        <taxon>Actinomycetes</taxon>
        <taxon>Micrococcales</taxon>
        <taxon>Cellulomonadaceae</taxon>
        <taxon>Cellulomonas</taxon>
    </lineage>
</organism>
<evidence type="ECO:0000256" key="3">
    <source>
        <dbReference type="ARBA" id="ARBA00023315"/>
    </source>
</evidence>
<protein>
    <submittedName>
        <fullName evidence="6">Serine O-acetyltransferase</fullName>
        <ecNumber evidence="6">2.3.1.30</ecNumber>
    </submittedName>
    <submittedName>
        <fullName evidence="5">Serine acetyltransferase</fullName>
    </submittedName>
</protein>
<keyword evidence="2 5" id="KW-0808">Transferase</keyword>
<dbReference type="EC" id="2.3.1.30" evidence="6"/>
<reference evidence="6 8" key="2">
    <citation type="submission" date="2020-08" db="EMBL/GenBank/DDBJ databases">
        <title>Sequencing the genomes of 1000 actinobacteria strains.</title>
        <authorList>
            <person name="Klenk H.-P."/>
        </authorList>
    </citation>
    <scope>NUCLEOTIDE SEQUENCE [LARGE SCALE GENOMIC DNA]</scope>
    <source>
        <strain evidence="6 8">DSM 9581</strain>
    </source>
</reference>
<gene>
    <name evidence="5" type="primary">cysE</name>
    <name evidence="5" type="ORF">CHO01_40220</name>
    <name evidence="6" type="ORF">HNR08_003830</name>
</gene>
<dbReference type="Proteomes" id="UP000564629">
    <property type="component" value="Unassembled WGS sequence"/>
</dbReference>
<evidence type="ECO:0000256" key="2">
    <source>
        <dbReference type="ARBA" id="ARBA00022679"/>
    </source>
</evidence>
<keyword evidence="7" id="KW-1185">Reference proteome</keyword>
<evidence type="ECO:0000313" key="8">
    <source>
        <dbReference type="Proteomes" id="UP000564629"/>
    </source>
</evidence>